<gene>
    <name evidence="1" type="ORF">EAG_08960</name>
</gene>
<dbReference type="AlphaFoldDB" id="E2AUL9"/>
<keyword evidence="2" id="KW-1185">Reference proteome</keyword>
<evidence type="ECO:0000313" key="2">
    <source>
        <dbReference type="Proteomes" id="UP000000311"/>
    </source>
</evidence>
<dbReference type="Proteomes" id="UP000000311">
    <property type="component" value="Unassembled WGS sequence"/>
</dbReference>
<evidence type="ECO:0000313" key="1">
    <source>
        <dbReference type="EMBL" id="EFN62866.1"/>
    </source>
</evidence>
<protein>
    <submittedName>
        <fullName evidence="1">Uncharacterized protein</fullName>
    </submittedName>
</protein>
<sequence>MATFKKKKDEHDLHQFASRALNHHDIRTVAWFFTKIISSYFPESVASQMRSASITRSPLPHTSVRMRISLTGPAYKRIPPADFERTTNYRPRWKNRGSPPMPASLEIQHERVLRNEVLRKNGKEVRKHSGSVFSYGEQLFVFPSIENHRIALFTYGYKKVSGAAVKERGATKGQQSGVILCFSYLIGARSLESCAGDKSACCHPTFHLSTTIANFPFLRRKREGKNSDPNGDIDVSLNPSQRSFTRYTRMWNTDEYSRHIMEHTVLGKYS</sequence>
<accession>E2AUL9</accession>
<reference evidence="1 2" key="1">
    <citation type="journal article" date="2010" name="Science">
        <title>Genomic comparison of the ants Camponotus floridanus and Harpegnathos saltator.</title>
        <authorList>
            <person name="Bonasio R."/>
            <person name="Zhang G."/>
            <person name="Ye C."/>
            <person name="Mutti N.S."/>
            <person name="Fang X."/>
            <person name="Qin N."/>
            <person name="Donahue G."/>
            <person name="Yang P."/>
            <person name="Li Q."/>
            <person name="Li C."/>
            <person name="Zhang P."/>
            <person name="Huang Z."/>
            <person name="Berger S.L."/>
            <person name="Reinberg D."/>
            <person name="Wang J."/>
            <person name="Liebig J."/>
        </authorList>
    </citation>
    <scope>NUCLEOTIDE SEQUENCE [LARGE SCALE GENOMIC DNA]</scope>
    <source>
        <strain evidence="2">C129</strain>
    </source>
</reference>
<name>E2AUL9_CAMFO</name>
<organism evidence="2">
    <name type="scientific">Camponotus floridanus</name>
    <name type="common">Florida carpenter ant</name>
    <dbReference type="NCBI Taxonomy" id="104421"/>
    <lineage>
        <taxon>Eukaryota</taxon>
        <taxon>Metazoa</taxon>
        <taxon>Ecdysozoa</taxon>
        <taxon>Arthropoda</taxon>
        <taxon>Hexapoda</taxon>
        <taxon>Insecta</taxon>
        <taxon>Pterygota</taxon>
        <taxon>Neoptera</taxon>
        <taxon>Endopterygota</taxon>
        <taxon>Hymenoptera</taxon>
        <taxon>Apocrita</taxon>
        <taxon>Aculeata</taxon>
        <taxon>Formicoidea</taxon>
        <taxon>Formicidae</taxon>
        <taxon>Formicinae</taxon>
        <taxon>Camponotus</taxon>
    </lineage>
</organism>
<dbReference type="InParanoid" id="E2AUL9"/>
<proteinExistence type="predicted"/>
<dbReference type="EMBL" id="GL442829">
    <property type="protein sequence ID" value="EFN62866.1"/>
    <property type="molecule type" value="Genomic_DNA"/>
</dbReference>